<dbReference type="OrthoDB" id="6271299at2759"/>
<keyword evidence="3" id="KW-1185">Reference proteome</keyword>
<dbReference type="WBParaSite" id="ECPE_0001802101-mRNA-1">
    <property type="protein sequence ID" value="ECPE_0001802101-mRNA-1"/>
    <property type="gene ID" value="ECPE_0001802101"/>
</dbReference>
<reference evidence="4" key="1">
    <citation type="submission" date="2016-06" db="UniProtKB">
        <authorList>
            <consortium name="WormBaseParasite"/>
        </authorList>
    </citation>
    <scope>IDENTIFICATION</scope>
</reference>
<accession>A0A183BFJ0</accession>
<sequence>MVEQARVSCNALSISTRPSPDLRVPGRPARGRERKWNTSRKDCPYCARFGRRAQRCGHNPQIQPKPRTVSWDVIVGIDLLTTHGAYIDVQRKAVSFTSAKKIESCTQVEIAVESSEAADANKNSQEKRPVGRNHLVPSTQMQSNWFDILLTRSQVTPDQRTSLIPILSEYADVFDVNCAAPGRTNWLQHSIDTSSHRPIRQSCRRVPIHQQAQLDKC</sequence>
<reference evidence="2 3" key="2">
    <citation type="submission" date="2018-11" db="EMBL/GenBank/DDBJ databases">
        <authorList>
            <consortium name="Pathogen Informatics"/>
        </authorList>
    </citation>
    <scope>NUCLEOTIDE SEQUENCE [LARGE SCALE GENOMIC DNA]</scope>
    <source>
        <strain evidence="2 3">Egypt</strain>
    </source>
</reference>
<proteinExistence type="predicted"/>
<evidence type="ECO:0000313" key="2">
    <source>
        <dbReference type="EMBL" id="VDP95358.1"/>
    </source>
</evidence>
<evidence type="ECO:0000256" key="1">
    <source>
        <dbReference type="SAM" id="MobiDB-lite"/>
    </source>
</evidence>
<organism evidence="4">
    <name type="scientific">Echinostoma caproni</name>
    <dbReference type="NCBI Taxonomy" id="27848"/>
    <lineage>
        <taxon>Eukaryota</taxon>
        <taxon>Metazoa</taxon>
        <taxon>Spiralia</taxon>
        <taxon>Lophotrochozoa</taxon>
        <taxon>Platyhelminthes</taxon>
        <taxon>Trematoda</taxon>
        <taxon>Digenea</taxon>
        <taxon>Plagiorchiida</taxon>
        <taxon>Echinostomata</taxon>
        <taxon>Echinostomatoidea</taxon>
        <taxon>Echinostomatidae</taxon>
        <taxon>Echinostoma</taxon>
    </lineage>
</organism>
<dbReference type="EMBL" id="UZAN01073350">
    <property type="protein sequence ID" value="VDP95358.1"/>
    <property type="molecule type" value="Genomic_DNA"/>
</dbReference>
<dbReference type="AlphaFoldDB" id="A0A183BFJ0"/>
<protein>
    <submittedName>
        <fullName evidence="2 4">Uncharacterized protein</fullName>
    </submittedName>
</protein>
<evidence type="ECO:0000313" key="4">
    <source>
        <dbReference type="WBParaSite" id="ECPE_0001802101-mRNA-1"/>
    </source>
</evidence>
<dbReference type="Proteomes" id="UP000272942">
    <property type="component" value="Unassembled WGS sequence"/>
</dbReference>
<feature type="region of interest" description="Disordered" evidence="1">
    <location>
        <begin position="18"/>
        <end position="37"/>
    </location>
</feature>
<name>A0A183BFJ0_9TREM</name>
<gene>
    <name evidence="2" type="ORF">ECPE_LOCUS17975</name>
</gene>
<evidence type="ECO:0000313" key="3">
    <source>
        <dbReference type="Proteomes" id="UP000272942"/>
    </source>
</evidence>